<protein>
    <recommendedName>
        <fullName evidence="3">UDP-N-acetylglucosamine 2-epimerase (non-hydrolyzing)</fullName>
        <ecNumber evidence="3">5.1.3.14</ecNumber>
    </recommendedName>
</protein>
<feature type="domain" description="UDP-N-acetylglucosamine 2-epimerase" evidence="6">
    <location>
        <begin position="29"/>
        <end position="371"/>
    </location>
</feature>
<dbReference type="Proteomes" id="UP000285961">
    <property type="component" value="Unassembled WGS sequence"/>
</dbReference>
<dbReference type="PANTHER" id="PTHR43174:SF2">
    <property type="entry name" value="UDP-N-ACETYLGLUCOSAMINE 2-EPIMERASE"/>
    <property type="match status" value="1"/>
</dbReference>
<dbReference type="AlphaFoldDB" id="A0A419F7R8"/>
<dbReference type="NCBIfam" id="TIGR00236">
    <property type="entry name" value="wecB"/>
    <property type="match status" value="1"/>
</dbReference>
<evidence type="ECO:0000256" key="2">
    <source>
        <dbReference type="ARBA" id="ARBA00038209"/>
    </source>
</evidence>
<organism evidence="7 8">
    <name type="scientific">Candidatus Abyssobacteria bacterium SURF_17</name>
    <dbReference type="NCBI Taxonomy" id="2093361"/>
    <lineage>
        <taxon>Bacteria</taxon>
        <taxon>Pseudomonadati</taxon>
        <taxon>Candidatus Hydrogenedentota</taxon>
        <taxon>Candidatus Abyssobacteria</taxon>
    </lineage>
</organism>
<feature type="compositionally biased region" description="Basic residues" evidence="5">
    <location>
        <begin position="382"/>
        <end position="393"/>
    </location>
</feature>
<dbReference type="InterPro" id="IPR003331">
    <property type="entry name" value="UDP_GlcNAc_Epimerase_2_dom"/>
</dbReference>
<name>A0A419F7R8_9BACT</name>
<dbReference type="EC" id="5.1.3.14" evidence="3"/>
<evidence type="ECO:0000256" key="1">
    <source>
        <dbReference type="ARBA" id="ARBA00023235"/>
    </source>
</evidence>
<evidence type="ECO:0000256" key="5">
    <source>
        <dbReference type="SAM" id="MobiDB-lite"/>
    </source>
</evidence>
<gene>
    <name evidence="7" type="ORF">C4532_02580</name>
</gene>
<dbReference type="CDD" id="cd03786">
    <property type="entry name" value="GTB_UDP-GlcNAc_2-Epimerase"/>
    <property type="match status" value="1"/>
</dbReference>
<dbReference type="InterPro" id="IPR029767">
    <property type="entry name" value="WecB-like"/>
</dbReference>
<dbReference type="GO" id="GO:0008761">
    <property type="term" value="F:UDP-N-acetylglucosamine 2-epimerase activity"/>
    <property type="evidence" value="ECO:0007669"/>
    <property type="project" value="UniProtKB-EC"/>
</dbReference>
<dbReference type="Pfam" id="PF02350">
    <property type="entry name" value="Epimerase_2"/>
    <property type="match status" value="1"/>
</dbReference>
<comment type="caution">
    <text evidence="7">The sequence shown here is derived from an EMBL/GenBank/DDBJ whole genome shotgun (WGS) entry which is preliminary data.</text>
</comment>
<dbReference type="Gene3D" id="3.40.50.2000">
    <property type="entry name" value="Glycogen Phosphorylase B"/>
    <property type="match status" value="2"/>
</dbReference>
<accession>A0A419F7R8</accession>
<evidence type="ECO:0000313" key="7">
    <source>
        <dbReference type="EMBL" id="RJP74469.1"/>
    </source>
</evidence>
<feature type="region of interest" description="Disordered" evidence="5">
    <location>
        <begin position="379"/>
        <end position="400"/>
    </location>
</feature>
<dbReference type="PANTHER" id="PTHR43174">
    <property type="entry name" value="UDP-N-ACETYLGLUCOSAMINE 2-EPIMERASE"/>
    <property type="match status" value="1"/>
</dbReference>
<keyword evidence="1 4" id="KW-0413">Isomerase</keyword>
<reference evidence="7 8" key="1">
    <citation type="journal article" date="2017" name="ISME J.">
        <title>Energy and carbon metabolisms in a deep terrestrial subsurface fluid microbial community.</title>
        <authorList>
            <person name="Momper L."/>
            <person name="Jungbluth S.P."/>
            <person name="Lee M.D."/>
            <person name="Amend J.P."/>
        </authorList>
    </citation>
    <scope>NUCLEOTIDE SEQUENCE [LARGE SCALE GENOMIC DNA]</scope>
    <source>
        <strain evidence="7">SURF_17</strain>
    </source>
</reference>
<evidence type="ECO:0000313" key="8">
    <source>
        <dbReference type="Proteomes" id="UP000285961"/>
    </source>
</evidence>
<evidence type="ECO:0000256" key="3">
    <source>
        <dbReference type="ARBA" id="ARBA00038858"/>
    </source>
</evidence>
<proteinExistence type="inferred from homology"/>
<evidence type="ECO:0000256" key="4">
    <source>
        <dbReference type="RuleBase" id="RU003513"/>
    </source>
</evidence>
<dbReference type="SUPFAM" id="SSF53756">
    <property type="entry name" value="UDP-Glycosyltransferase/glycogen phosphorylase"/>
    <property type="match status" value="1"/>
</dbReference>
<comment type="similarity">
    <text evidence="2 4">Belongs to the UDP-N-acetylglucosamine 2-epimerase family.</text>
</comment>
<evidence type="ECO:0000259" key="6">
    <source>
        <dbReference type="Pfam" id="PF02350"/>
    </source>
</evidence>
<dbReference type="EMBL" id="QZKI01000015">
    <property type="protein sequence ID" value="RJP74469.1"/>
    <property type="molecule type" value="Genomic_DNA"/>
</dbReference>
<sequence>MRRNAEKVKMLIVFGTRPEAIKLAPVIREARRRPWANPVTCVTAQHREMLDQMLRAFGIRPEIDLGVMTRGQSLHSLTSRMLMRLQKVMREQRPHLIVVQGDTTTTFVSSLAAFYERIPIAHVEAGLRTWNKHEPFPEEMNRKLADSLADFHFAATKDNRRNLIKEGCDPRRVFVVGNTVVDALHYIVKSNRMRSTFPDIPPLGPRKKIIVVTAHRRESFGEPLRNICKALQQISHLRDDIEIVYPVHLNPNVLKPVRKLLGGNPRIHLLPPLDYLTFIELLRRSFFILTDSGGIQEEAPSLRKPAIVMRDVTERPEGVRAGFVKVVGTRMEAIVDAAKHLLNDASAARRLKNTPNPYGDGHSARRILTIIGEHQTSLQARTRLHSPRLHSKYRREGASS</sequence>